<dbReference type="GO" id="GO:0035658">
    <property type="term" value="C:Mon1-Ccz1 complex"/>
    <property type="evidence" value="ECO:0007669"/>
    <property type="project" value="InterPro"/>
</dbReference>
<name>A0AAD7BML9_9AGAR</name>
<feature type="region of interest" description="Disordered" evidence="1">
    <location>
        <begin position="75"/>
        <end position="94"/>
    </location>
</feature>
<feature type="compositionally biased region" description="Acidic residues" evidence="1">
    <location>
        <begin position="353"/>
        <end position="363"/>
    </location>
</feature>
<comment type="caution">
    <text evidence="2">The sequence shown here is derived from an EMBL/GenBank/DDBJ whole genome shotgun (WGS) entry which is preliminary data.</text>
</comment>
<evidence type="ECO:0000313" key="2">
    <source>
        <dbReference type="EMBL" id="KAJ7625555.1"/>
    </source>
</evidence>
<dbReference type="EMBL" id="JARKIF010000012">
    <property type="protein sequence ID" value="KAJ7625555.1"/>
    <property type="molecule type" value="Genomic_DNA"/>
</dbReference>
<protein>
    <recommendedName>
        <fullName evidence="4">CCZ1/INTU/HSP4 first Longin domain-containing protein</fullName>
    </recommendedName>
</protein>
<evidence type="ECO:0000256" key="1">
    <source>
        <dbReference type="SAM" id="MobiDB-lite"/>
    </source>
</evidence>
<sequence length="556" mass="61651">MSRVAANLSYLTIYNPTLRPSGDVATDDEDAEEQAHILFYTSKERAVSRDRMLRQVGLAKALISFSEFQGVNVAKTPRPPVDKGKGKGKEKNKAEQPVVYDYHEFSVHDVALQTDIMRGYEKFKLRHGSFSSILSSSGQEALELQLERFFTIWAWSWDLEAGPEFREHLGPPLHPLQMSLVQSLDEFTSRLPDEPLYRHVLSDCPLQFPSIPSAATSALFSPPPLSTGPDDSTIKAQKSEFKREDDSKMFLGMNLDAVKMDMPKWNWPGYLTFGKGAKRPPELLAVTPMNEDKGNPDTPDVEQTADFEVDRSALEDAMISERIPAPPEKDGDADAEDGRSMADTIKPPKEGVEDSSESLEESESTPLELEPAQFSCTTVHLATTDDAQATQRQKLFYLIRDRILVAVLGFDGPEPDPSVAAEAAALAVALQENMDDEALQSTVEALPSAAKILQPKDRYVISASQQFAISSTDFDSHSGHLYNARQMLRGSEPDISEVFSRGQNPQHWHVGRRGLGTEQGAEADEEVYMEVFRKEASLTDVDNALANAIRKSRLTS</sequence>
<feature type="compositionally biased region" description="Basic and acidic residues" evidence="1">
    <location>
        <begin position="80"/>
        <end position="94"/>
    </location>
</feature>
<organism evidence="2 3">
    <name type="scientific">Roridomyces roridus</name>
    <dbReference type="NCBI Taxonomy" id="1738132"/>
    <lineage>
        <taxon>Eukaryota</taxon>
        <taxon>Fungi</taxon>
        <taxon>Dikarya</taxon>
        <taxon>Basidiomycota</taxon>
        <taxon>Agaricomycotina</taxon>
        <taxon>Agaricomycetes</taxon>
        <taxon>Agaricomycetidae</taxon>
        <taxon>Agaricales</taxon>
        <taxon>Marasmiineae</taxon>
        <taxon>Mycenaceae</taxon>
        <taxon>Roridomyces</taxon>
    </lineage>
</organism>
<feature type="region of interest" description="Disordered" evidence="1">
    <location>
        <begin position="319"/>
        <end position="369"/>
    </location>
</feature>
<dbReference type="PANTHER" id="PTHR13056:SF0">
    <property type="entry name" value="VACUOLAR FUSION PROTEIN CCZ1 HOMOLOG-RELATED"/>
    <property type="match status" value="1"/>
</dbReference>
<dbReference type="AlphaFoldDB" id="A0AAD7BML9"/>
<evidence type="ECO:0008006" key="4">
    <source>
        <dbReference type="Google" id="ProtNLM"/>
    </source>
</evidence>
<dbReference type="GO" id="GO:0016192">
    <property type="term" value="P:vesicle-mediated transport"/>
    <property type="evidence" value="ECO:0007669"/>
    <property type="project" value="InterPro"/>
</dbReference>
<proteinExistence type="predicted"/>
<accession>A0AAD7BML9</accession>
<keyword evidence="3" id="KW-1185">Reference proteome</keyword>
<feature type="compositionally biased region" description="Basic and acidic residues" evidence="1">
    <location>
        <begin position="327"/>
        <end position="352"/>
    </location>
</feature>
<evidence type="ECO:0000313" key="3">
    <source>
        <dbReference type="Proteomes" id="UP001221142"/>
    </source>
</evidence>
<gene>
    <name evidence="2" type="ORF">FB45DRAFT_1060234</name>
</gene>
<dbReference type="Proteomes" id="UP001221142">
    <property type="component" value="Unassembled WGS sequence"/>
</dbReference>
<dbReference type="PANTHER" id="PTHR13056">
    <property type="entry name" value="VACUOLAR FUSION PROTEIN CCZ1 HOMOLOG-RELATED"/>
    <property type="match status" value="1"/>
</dbReference>
<dbReference type="InterPro" id="IPR013176">
    <property type="entry name" value="Ccz1"/>
</dbReference>
<reference evidence="2" key="1">
    <citation type="submission" date="2023-03" db="EMBL/GenBank/DDBJ databases">
        <title>Massive genome expansion in bonnet fungi (Mycena s.s.) driven by repeated elements and novel gene families across ecological guilds.</title>
        <authorList>
            <consortium name="Lawrence Berkeley National Laboratory"/>
            <person name="Harder C.B."/>
            <person name="Miyauchi S."/>
            <person name="Viragh M."/>
            <person name="Kuo A."/>
            <person name="Thoen E."/>
            <person name="Andreopoulos B."/>
            <person name="Lu D."/>
            <person name="Skrede I."/>
            <person name="Drula E."/>
            <person name="Henrissat B."/>
            <person name="Morin E."/>
            <person name="Kohler A."/>
            <person name="Barry K."/>
            <person name="LaButti K."/>
            <person name="Morin E."/>
            <person name="Salamov A."/>
            <person name="Lipzen A."/>
            <person name="Mereny Z."/>
            <person name="Hegedus B."/>
            <person name="Baldrian P."/>
            <person name="Stursova M."/>
            <person name="Weitz H."/>
            <person name="Taylor A."/>
            <person name="Grigoriev I.V."/>
            <person name="Nagy L.G."/>
            <person name="Martin F."/>
            <person name="Kauserud H."/>
        </authorList>
    </citation>
    <scope>NUCLEOTIDE SEQUENCE</scope>
    <source>
        <strain evidence="2">9284</strain>
    </source>
</reference>